<evidence type="ECO:0000313" key="2">
    <source>
        <dbReference type="Proteomes" id="UP000320011"/>
    </source>
</evidence>
<name>A0A558C561_9PSEU</name>
<dbReference type="RefSeq" id="WP_144590630.1">
    <property type="nucleotide sequence ID" value="NZ_VJWX01000241.1"/>
</dbReference>
<reference evidence="1 2" key="1">
    <citation type="submission" date="2019-07" db="EMBL/GenBank/DDBJ databases">
        <authorList>
            <person name="Duangmal K."/>
            <person name="Teo W.F.A."/>
        </authorList>
    </citation>
    <scope>NUCLEOTIDE SEQUENCE [LARGE SCALE GENOMIC DNA]</scope>
    <source>
        <strain evidence="1 2">TBRC 6029</strain>
    </source>
</reference>
<comment type="caution">
    <text evidence="1">The sequence shown here is derived from an EMBL/GenBank/DDBJ whole genome shotgun (WGS) entry which is preliminary data.</text>
</comment>
<dbReference type="OrthoDB" id="4569533at2"/>
<accession>A0A558C561</accession>
<dbReference type="AlphaFoldDB" id="A0A558C561"/>
<keyword evidence="2" id="KW-1185">Reference proteome</keyword>
<protein>
    <submittedName>
        <fullName evidence="1">Uncharacterized protein</fullName>
    </submittedName>
</protein>
<proteinExistence type="predicted"/>
<sequence length="129" mass="14613">MNPFVLMGLVVFGPPSAYGLLSLVRARWLRRQPEPGEMKITVAQLAARLAQERTGVYEATDQLRQRERGLLPGWHWPSRDPDFNRAVSTSLRARPYVQQAALGDRQGKKIELSIASHDVYRRSAREGTD</sequence>
<organism evidence="1 2">
    <name type="scientific">Amycolatopsis rhizosphaerae</name>
    <dbReference type="NCBI Taxonomy" id="2053003"/>
    <lineage>
        <taxon>Bacteria</taxon>
        <taxon>Bacillati</taxon>
        <taxon>Actinomycetota</taxon>
        <taxon>Actinomycetes</taxon>
        <taxon>Pseudonocardiales</taxon>
        <taxon>Pseudonocardiaceae</taxon>
        <taxon>Amycolatopsis</taxon>
    </lineage>
</organism>
<dbReference type="Proteomes" id="UP000320011">
    <property type="component" value="Unassembled WGS sequence"/>
</dbReference>
<gene>
    <name evidence="1" type="ORF">FNH05_22150</name>
</gene>
<reference evidence="1 2" key="2">
    <citation type="submission" date="2019-08" db="EMBL/GenBank/DDBJ databases">
        <title>Amycolatopsis acidicola sp. nov., isolated from peat swamp forest soil.</title>
        <authorList>
            <person name="Srisuk N."/>
        </authorList>
    </citation>
    <scope>NUCLEOTIDE SEQUENCE [LARGE SCALE GENOMIC DNA]</scope>
    <source>
        <strain evidence="1 2">TBRC 6029</strain>
    </source>
</reference>
<evidence type="ECO:0000313" key="1">
    <source>
        <dbReference type="EMBL" id="TVT43827.1"/>
    </source>
</evidence>
<dbReference type="EMBL" id="VJWX01000241">
    <property type="protein sequence ID" value="TVT43827.1"/>
    <property type="molecule type" value="Genomic_DNA"/>
</dbReference>